<dbReference type="OrthoDB" id="2881523at2759"/>
<evidence type="ECO:0000313" key="1">
    <source>
        <dbReference type="EMBL" id="KAF5389733.1"/>
    </source>
</evidence>
<dbReference type="AlphaFoldDB" id="A0A8H5HUM3"/>
<reference evidence="1 2" key="1">
    <citation type="journal article" date="2020" name="ISME J.">
        <title>Uncovering the hidden diversity of litter-decomposition mechanisms in mushroom-forming fungi.</title>
        <authorList>
            <person name="Floudas D."/>
            <person name="Bentzer J."/>
            <person name="Ahren D."/>
            <person name="Johansson T."/>
            <person name="Persson P."/>
            <person name="Tunlid A."/>
        </authorList>
    </citation>
    <scope>NUCLEOTIDE SEQUENCE [LARGE SCALE GENOMIC DNA]</scope>
    <source>
        <strain evidence="1 2">CBS 406.79</strain>
    </source>
</reference>
<dbReference type="Proteomes" id="UP000518752">
    <property type="component" value="Unassembled WGS sequence"/>
</dbReference>
<keyword evidence="2" id="KW-1185">Reference proteome</keyword>
<dbReference type="EMBL" id="JAACJN010000020">
    <property type="protein sequence ID" value="KAF5389733.1"/>
    <property type="molecule type" value="Genomic_DNA"/>
</dbReference>
<gene>
    <name evidence="1" type="ORF">D9757_006065</name>
</gene>
<proteinExistence type="predicted"/>
<sequence>MVLMNPEKLLQVPLVYNIIMAGVEEIIGAVNSSLTVKMFTESSDITMQGEPKFYVAHTMTNIHYHQNQDATGRDVSIPSMESAEDQWRQLDQQDVWLENKVIVADNRYYLCRATLSNKVSEGKEGKALVKRFHTSVPEKDFVAEVRFAQSFFHPYIMQMFAASKKNAPSKFLVYTTRQSPTSTYEVYLLGELNPAAWTYIEFHKSKEMWGQEYVDFSQRYEQSFSDARNFLKHEVDGLALTRISIQTRTVDSKGYALIMVPMWPSGQTERVKFLKTVLETHLHNVSRREQISREKKVVRCPKCLPSTKPFYMSLAKVSASIRQDLIGYEDVHQSTELIPLFQQLQNTSERMKNVACDVVDRSLFLPSYGRWRCGFCGEYWGIRRGQLQYVGHHAPA</sequence>
<protein>
    <submittedName>
        <fullName evidence="1">Uncharacterized protein</fullName>
    </submittedName>
</protein>
<evidence type="ECO:0000313" key="2">
    <source>
        <dbReference type="Proteomes" id="UP000518752"/>
    </source>
</evidence>
<comment type="caution">
    <text evidence="1">The sequence shown here is derived from an EMBL/GenBank/DDBJ whole genome shotgun (WGS) entry which is preliminary data.</text>
</comment>
<name>A0A8H5HUM3_9AGAR</name>
<accession>A0A8H5HUM3</accession>
<organism evidence="1 2">
    <name type="scientific">Collybiopsis confluens</name>
    <dbReference type="NCBI Taxonomy" id="2823264"/>
    <lineage>
        <taxon>Eukaryota</taxon>
        <taxon>Fungi</taxon>
        <taxon>Dikarya</taxon>
        <taxon>Basidiomycota</taxon>
        <taxon>Agaricomycotina</taxon>
        <taxon>Agaricomycetes</taxon>
        <taxon>Agaricomycetidae</taxon>
        <taxon>Agaricales</taxon>
        <taxon>Marasmiineae</taxon>
        <taxon>Omphalotaceae</taxon>
        <taxon>Collybiopsis</taxon>
    </lineage>
</organism>